<keyword evidence="2" id="KW-0732">Signal</keyword>
<dbReference type="AlphaFoldDB" id="A0A1Y1V8T8"/>
<name>A0A1Y1V8T8_9FUNG</name>
<feature type="chain" id="PRO_5013299396" evidence="2">
    <location>
        <begin position="22"/>
        <end position="230"/>
    </location>
</feature>
<evidence type="ECO:0000256" key="2">
    <source>
        <dbReference type="SAM" id="SignalP"/>
    </source>
</evidence>
<reference evidence="3 4" key="2">
    <citation type="submission" date="2016-08" db="EMBL/GenBank/DDBJ databases">
        <title>Pervasive Adenine N6-methylation of Active Genes in Fungi.</title>
        <authorList>
            <consortium name="DOE Joint Genome Institute"/>
            <person name="Mondo S.J."/>
            <person name="Dannebaum R.O."/>
            <person name="Kuo R.C."/>
            <person name="Labutti K."/>
            <person name="Haridas S."/>
            <person name="Kuo A."/>
            <person name="Salamov A."/>
            <person name="Ahrendt S.R."/>
            <person name="Lipzen A."/>
            <person name="Sullivan W."/>
            <person name="Andreopoulos W.B."/>
            <person name="Clum A."/>
            <person name="Lindquist E."/>
            <person name="Daum C."/>
            <person name="Ramamoorthy G.K."/>
            <person name="Gryganskyi A."/>
            <person name="Culley D."/>
            <person name="Magnuson J.K."/>
            <person name="James T.Y."/>
            <person name="O'Malley M.A."/>
            <person name="Stajich J.E."/>
            <person name="Spatafora J.W."/>
            <person name="Visel A."/>
            <person name="Grigoriev I.V."/>
        </authorList>
    </citation>
    <scope>NUCLEOTIDE SEQUENCE [LARGE SCALE GENOMIC DNA]</scope>
    <source>
        <strain evidence="4">finn</strain>
    </source>
</reference>
<dbReference type="Proteomes" id="UP000193719">
    <property type="component" value="Unassembled WGS sequence"/>
</dbReference>
<organism evidence="3 4">
    <name type="scientific">Piromyces finnis</name>
    <dbReference type="NCBI Taxonomy" id="1754191"/>
    <lineage>
        <taxon>Eukaryota</taxon>
        <taxon>Fungi</taxon>
        <taxon>Fungi incertae sedis</taxon>
        <taxon>Chytridiomycota</taxon>
        <taxon>Chytridiomycota incertae sedis</taxon>
        <taxon>Neocallimastigomycetes</taxon>
        <taxon>Neocallimastigales</taxon>
        <taxon>Neocallimastigaceae</taxon>
        <taxon>Piromyces</taxon>
    </lineage>
</organism>
<feature type="transmembrane region" description="Helical" evidence="1">
    <location>
        <begin position="196"/>
        <end position="220"/>
    </location>
</feature>
<keyword evidence="4" id="KW-1185">Reference proteome</keyword>
<evidence type="ECO:0000313" key="3">
    <source>
        <dbReference type="EMBL" id="ORX49593.1"/>
    </source>
</evidence>
<proteinExistence type="predicted"/>
<sequence length="230" mass="26658">MNKQLKCLSFYLILYFQLVYNFDLPENTILSKNEVLNITDNPGIKFYCRSDVCIYIGSNYRPNFIDFPSENGTLKTYILETCLYENAILGYCDTKLNYPNITYSTSCNNHSECFSNKCINNFCVYNDDNPIIACDSIYIYNPPFSSSSTYMNCGKDYKESCINDDECSSLCCNKFNRCSEYMKGPLDNNSIISIELIAVFFEFLFMICILSCISYCILYIKNNKQNKIKK</sequence>
<gene>
    <name evidence="3" type="ORF">BCR36DRAFT_450133</name>
</gene>
<dbReference type="OrthoDB" id="10515458at2759"/>
<reference evidence="3 4" key="1">
    <citation type="submission" date="2016-08" db="EMBL/GenBank/DDBJ databases">
        <title>Genomes of anaerobic fungi encode conserved fungal cellulosomes for biomass hydrolysis.</title>
        <authorList>
            <consortium name="DOE Joint Genome Institute"/>
            <person name="Haitjema C.H."/>
            <person name="Gilmore S.P."/>
            <person name="Henske J.K."/>
            <person name="Solomon K.V."/>
            <person name="De Groot R."/>
            <person name="Kuo A."/>
            <person name="Mondo S.J."/>
            <person name="Salamov A.A."/>
            <person name="Labutti K."/>
            <person name="Zhao Z."/>
            <person name="Chiniquy J."/>
            <person name="Barry K."/>
            <person name="Brewer H.M."/>
            <person name="Purvine S.O."/>
            <person name="Wright A.T."/>
            <person name="Boxma B."/>
            <person name="Van Alen T."/>
            <person name="Hackstein J.H."/>
            <person name="Baker S.E."/>
            <person name="Grigoriev I.V."/>
            <person name="O'Malley M.A."/>
        </authorList>
    </citation>
    <scope>NUCLEOTIDE SEQUENCE [LARGE SCALE GENOMIC DNA]</scope>
    <source>
        <strain evidence="4">finn</strain>
    </source>
</reference>
<evidence type="ECO:0000313" key="4">
    <source>
        <dbReference type="Proteomes" id="UP000193719"/>
    </source>
</evidence>
<keyword evidence="1" id="KW-0472">Membrane</keyword>
<keyword evidence="1" id="KW-0812">Transmembrane</keyword>
<accession>A0A1Y1V8T8</accession>
<comment type="caution">
    <text evidence="3">The sequence shown here is derived from an EMBL/GenBank/DDBJ whole genome shotgun (WGS) entry which is preliminary data.</text>
</comment>
<protein>
    <submittedName>
        <fullName evidence="3">Uncharacterized protein</fullName>
    </submittedName>
</protein>
<evidence type="ECO:0000256" key="1">
    <source>
        <dbReference type="SAM" id="Phobius"/>
    </source>
</evidence>
<feature type="signal peptide" evidence="2">
    <location>
        <begin position="1"/>
        <end position="21"/>
    </location>
</feature>
<keyword evidence="1" id="KW-1133">Transmembrane helix</keyword>
<dbReference type="EMBL" id="MCFH01000023">
    <property type="protein sequence ID" value="ORX49593.1"/>
    <property type="molecule type" value="Genomic_DNA"/>
</dbReference>